<feature type="compositionally biased region" description="Gly residues" evidence="1">
    <location>
        <begin position="185"/>
        <end position="194"/>
    </location>
</feature>
<comment type="caution">
    <text evidence="2">The sequence shown here is derived from an EMBL/GenBank/DDBJ whole genome shotgun (WGS) entry which is preliminary data.</text>
</comment>
<accession>A0ABD3SSS3</accession>
<dbReference type="AlphaFoldDB" id="A0ABD3SSS3"/>
<feature type="region of interest" description="Disordered" evidence="1">
    <location>
        <begin position="1"/>
        <end position="194"/>
    </location>
</feature>
<feature type="compositionally biased region" description="Acidic residues" evidence="1">
    <location>
        <begin position="61"/>
        <end position="87"/>
    </location>
</feature>
<feature type="compositionally biased region" description="Gly residues" evidence="1">
    <location>
        <begin position="11"/>
        <end position="22"/>
    </location>
</feature>
<evidence type="ECO:0000313" key="2">
    <source>
        <dbReference type="EMBL" id="KAL3827664.1"/>
    </source>
</evidence>
<feature type="compositionally biased region" description="Acidic residues" evidence="1">
    <location>
        <begin position="1"/>
        <end position="10"/>
    </location>
</feature>
<feature type="region of interest" description="Disordered" evidence="1">
    <location>
        <begin position="337"/>
        <end position="405"/>
    </location>
</feature>
<reference evidence="2 3" key="1">
    <citation type="submission" date="2024-10" db="EMBL/GenBank/DDBJ databases">
        <title>Updated reference genomes for cyclostephanoid diatoms.</title>
        <authorList>
            <person name="Roberts W.R."/>
            <person name="Alverson A.J."/>
        </authorList>
    </citation>
    <scope>NUCLEOTIDE SEQUENCE [LARGE SCALE GENOMIC DNA]</scope>
    <source>
        <strain evidence="2 3">AJA228-03</strain>
    </source>
</reference>
<feature type="compositionally biased region" description="Basic residues" evidence="1">
    <location>
        <begin position="395"/>
        <end position="405"/>
    </location>
</feature>
<feature type="compositionally biased region" description="Basic and acidic residues" evidence="1">
    <location>
        <begin position="25"/>
        <end position="37"/>
    </location>
</feature>
<sequence length="405" mass="43492">MSESDDDDDLYGGGRISWGGGNDVTAHDATIRNERSRRSSSSIAATTRKPKYKDSSSSSSEYEESNDDDDDDDDDDEYDDDDDSSDDIDMKIRSIYKGVAPPVSESSTKTTVKKRTGSSSFPEVPRVKRATPPSPFERKSDLPPNNNKNEKKNGKKRIKTSPISNEKTTKSKSKVGVFDKDERGGGIGGGGGGGVEEGIDIVIPHALLNKDRGSGKNECTMLVQVESSNDDVSHHLDFHGQSGAIGRFEADEDGVILDLKGYQYRGTIRPGPTAMIVAMTRDGKLKVEAITDEFVTLDASTRTDVMAKLDAVVTGGEMDSTYYQRYDDDDNVNAAVKGGRRRGSADGKDVGGDDDDDGKLEDRGGGNGGKKGVKRKRASNDAYYKSGGGGGPASKGRKKKPVSMN</sequence>
<dbReference type="InterPro" id="IPR033246">
    <property type="entry name" value="BIN4"/>
</dbReference>
<evidence type="ECO:0000256" key="1">
    <source>
        <dbReference type="SAM" id="MobiDB-lite"/>
    </source>
</evidence>
<proteinExistence type="predicted"/>
<keyword evidence="3" id="KW-1185">Reference proteome</keyword>
<organism evidence="2 3">
    <name type="scientific">Cyclostephanos tholiformis</name>
    <dbReference type="NCBI Taxonomy" id="382380"/>
    <lineage>
        <taxon>Eukaryota</taxon>
        <taxon>Sar</taxon>
        <taxon>Stramenopiles</taxon>
        <taxon>Ochrophyta</taxon>
        <taxon>Bacillariophyta</taxon>
        <taxon>Coscinodiscophyceae</taxon>
        <taxon>Thalassiosirophycidae</taxon>
        <taxon>Stephanodiscales</taxon>
        <taxon>Stephanodiscaceae</taxon>
        <taxon>Cyclostephanos</taxon>
    </lineage>
</organism>
<protein>
    <submittedName>
        <fullName evidence="2">Uncharacterized protein</fullName>
    </submittedName>
</protein>
<name>A0ABD3SSS3_9STRA</name>
<dbReference type="PANTHER" id="PTHR34810:SF1">
    <property type="entry name" value="DNA-BINDING PROTEIN BIN4"/>
    <property type="match status" value="1"/>
</dbReference>
<dbReference type="PANTHER" id="PTHR34810">
    <property type="entry name" value="DNA-BINDING PROTEIN BIN4"/>
    <property type="match status" value="1"/>
</dbReference>
<dbReference type="EMBL" id="JALLPB020000001">
    <property type="protein sequence ID" value="KAL3827664.1"/>
    <property type="molecule type" value="Genomic_DNA"/>
</dbReference>
<dbReference type="Proteomes" id="UP001530377">
    <property type="component" value="Unassembled WGS sequence"/>
</dbReference>
<evidence type="ECO:0000313" key="3">
    <source>
        <dbReference type="Proteomes" id="UP001530377"/>
    </source>
</evidence>
<gene>
    <name evidence="2" type="ORF">ACHAXA_000537</name>
</gene>